<evidence type="ECO:0000259" key="3">
    <source>
        <dbReference type="Pfam" id="PF01370"/>
    </source>
</evidence>
<dbReference type="PANTHER" id="PTHR43000">
    <property type="entry name" value="DTDP-D-GLUCOSE 4,6-DEHYDRATASE-RELATED"/>
    <property type="match status" value="1"/>
</dbReference>
<dbReference type="InterPro" id="IPR001509">
    <property type="entry name" value="Epimerase_deHydtase"/>
</dbReference>
<protein>
    <submittedName>
        <fullName evidence="5">Nucleoside-diphosphate sugar epimerase</fullName>
    </submittedName>
</protein>
<reference evidence="5 6" key="1">
    <citation type="journal article" date="2015" name="Genome Announc.">
        <title>Draft Genome Sequence of Brevibacillus brevis DZQ7, a Plant Growth-Promoting Rhizobacterium with Broad-Spectrum Antimicrobial Activity.</title>
        <authorList>
            <person name="Hou Q."/>
            <person name="Wang C."/>
            <person name="Hou X."/>
            <person name="Xia Z."/>
            <person name="Ye J."/>
            <person name="Liu K."/>
            <person name="Liu H."/>
            <person name="Wang J."/>
            <person name="Guo H."/>
            <person name="Yu X."/>
            <person name="Yang Y."/>
            <person name="Du B."/>
            <person name="Ding Y."/>
        </authorList>
    </citation>
    <scope>NUCLEOTIDE SEQUENCE [LARGE SCALE GENOMIC DNA]</scope>
    <source>
        <strain evidence="5 6">DZQ7</strain>
    </source>
</reference>
<feature type="transmembrane region" description="Helical" evidence="2">
    <location>
        <begin position="359"/>
        <end position="384"/>
    </location>
</feature>
<dbReference type="SUPFAM" id="SSF55781">
    <property type="entry name" value="GAF domain-like"/>
    <property type="match status" value="1"/>
</dbReference>
<dbReference type="InterPro" id="IPR029016">
    <property type="entry name" value="GAF-like_dom_sf"/>
</dbReference>
<feature type="transmembrane region" description="Helical" evidence="2">
    <location>
        <begin position="404"/>
        <end position="421"/>
    </location>
</feature>
<accession>A0A2Z4MCD5</accession>
<dbReference type="Proteomes" id="UP000036061">
    <property type="component" value="Chromosome"/>
</dbReference>
<dbReference type="AlphaFoldDB" id="A0A2Z4MCD5"/>
<dbReference type="RefSeq" id="WP_048031016.1">
    <property type="nucleotide sequence ID" value="NZ_CP030117.1"/>
</dbReference>
<name>A0A2Z4MCD5_BREBE</name>
<evidence type="ECO:0000256" key="1">
    <source>
        <dbReference type="ARBA" id="ARBA00007637"/>
    </source>
</evidence>
<keyword evidence="2" id="KW-0472">Membrane</keyword>
<keyword evidence="2" id="KW-0812">Transmembrane</keyword>
<feature type="transmembrane region" description="Helical" evidence="2">
    <location>
        <begin position="334"/>
        <end position="352"/>
    </location>
</feature>
<proteinExistence type="inferred from homology"/>
<dbReference type="Pfam" id="PF01370">
    <property type="entry name" value="Epimerase"/>
    <property type="match status" value="1"/>
</dbReference>
<dbReference type="Pfam" id="PF01590">
    <property type="entry name" value="GAF"/>
    <property type="match status" value="1"/>
</dbReference>
<dbReference type="EMBL" id="CP030117">
    <property type="protein sequence ID" value="AWX54133.1"/>
    <property type="molecule type" value="Genomic_DNA"/>
</dbReference>
<evidence type="ECO:0000313" key="6">
    <source>
        <dbReference type="Proteomes" id="UP000036061"/>
    </source>
</evidence>
<dbReference type="Gene3D" id="3.90.25.10">
    <property type="entry name" value="UDP-galactose 4-epimerase, domain 1"/>
    <property type="match status" value="1"/>
</dbReference>
<feature type="domain" description="NAD-dependent epimerase/dehydratase" evidence="3">
    <location>
        <begin position="3"/>
        <end position="229"/>
    </location>
</feature>
<dbReference type="InterPro" id="IPR003018">
    <property type="entry name" value="GAF"/>
</dbReference>
<dbReference type="Gene3D" id="3.30.450.40">
    <property type="match status" value="1"/>
</dbReference>
<comment type="similarity">
    <text evidence="1">Belongs to the NAD(P)-dependent epimerase/dehydratase family.</text>
</comment>
<dbReference type="SUPFAM" id="SSF51735">
    <property type="entry name" value="NAD(P)-binding Rossmann-fold domains"/>
    <property type="match status" value="1"/>
</dbReference>
<evidence type="ECO:0000256" key="2">
    <source>
        <dbReference type="SAM" id="Phobius"/>
    </source>
</evidence>
<feature type="domain" description="GAF" evidence="4">
    <location>
        <begin position="485"/>
        <end position="607"/>
    </location>
</feature>
<dbReference type="InterPro" id="IPR036291">
    <property type="entry name" value="NAD(P)-bd_dom_sf"/>
</dbReference>
<organism evidence="5 6">
    <name type="scientific">Brevibacillus brevis</name>
    <name type="common">Bacillus brevis</name>
    <dbReference type="NCBI Taxonomy" id="1393"/>
    <lineage>
        <taxon>Bacteria</taxon>
        <taxon>Bacillati</taxon>
        <taxon>Bacillota</taxon>
        <taxon>Bacilli</taxon>
        <taxon>Bacillales</taxon>
        <taxon>Paenibacillaceae</taxon>
        <taxon>Brevibacillus</taxon>
    </lineage>
</organism>
<keyword evidence="2" id="KW-1133">Transmembrane helix</keyword>
<dbReference type="Gene3D" id="3.40.50.720">
    <property type="entry name" value="NAD(P)-binding Rossmann-like Domain"/>
    <property type="match status" value="1"/>
</dbReference>
<evidence type="ECO:0000259" key="4">
    <source>
        <dbReference type="Pfam" id="PF01590"/>
    </source>
</evidence>
<sequence length="734" mass="82645">MKVLITGGYGFIGSFVGERFYKEGYKVFILDNLSSGNQKNVTFPHKAYELDVADKKCDEVFKSNKFDVVIHLAAQVSVAASMEDPLLDSNTNILGLVNMLKLSSKYGVSKFIFASSAAVYGMNENTPLLEDSACDPVSVYGINKHIGEMYCRKWTEMYGLRTVAFRLANVYGPRQSSVGEGGVISTFLTQINNGKEIVLHGDGSQTRDFIYVEDVADAIFRSVTADDTGVMNLSTNQESSINELIDVLGANQPLQGILRREKRPGDVDKSVLDNTRAKRRLDWIPMYSLAEGLEKTAQWYQETIAEKEQEQESEAKKTILWFRSWDARPYIENILAFVLVIFATVGTVNSGVFDLKLIYIVLIGAIYGTKQSLLSVILACGLFIGESLHNGRDVVSLLYDANVLFHIAVYFIIGIAVGYSIDKRNRDVLSKELQRQAIEEKYDFLKDIYNDVLLVKQELQQQIVNSEDSFGKIYNITKELDSLEPERVLQKSVKVLERIMKSDEIAIYTMNQNGSFLRLMAKSNKAGFDLPRSLKMSEHAYLTELMTMKKIIVNKELRHDMPLIAAPIFDKGKMVAVVTLQQLGFENFTMYTQNLFQVAVQLISSALSRSLRYLNSTQKDRYLEDTSILIPAYFSAMVKNKRDAKQQLNTDFTLLAVDSAQMDHHTLSAYIASSLREADYMGMDEAGDVYIILSNSNEEEANIVIDRLGRLGIASRIVQEKDQDRFSLKDGVYA</sequence>
<gene>
    <name evidence="5" type="ORF">AB432_003360</name>
</gene>
<evidence type="ECO:0000313" key="5">
    <source>
        <dbReference type="EMBL" id="AWX54133.1"/>
    </source>
</evidence>